<evidence type="ECO:0000256" key="4">
    <source>
        <dbReference type="ARBA" id="ARBA00022692"/>
    </source>
</evidence>
<keyword evidence="3 10" id="KW-1134">Transmembrane beta strand</keyword>
<evidence type="ECO:0000256" key="3">
    <source>
        <dbReference type="ARBA" id="ARBA00022452"/>
    </source>
</evidence>
<evidence type="ECO:0000256" key="12">
    <source>
        <dbReference type="SAM" id="MobiDB-lite"/>
    </source>
</evidence>
<evidence type="ECO:0000256" key="8">
    <source>
        <dbReference type="ARBA" id="ARBA00023288"/>
    </source>
</evidence>
<evidence type="ECO:0000256" key="1">
    <source>
        <dbReference type="ARBA" id="ARBA00004370"/>
    </source>
</evidence>
<keyword evidence="4 10" id="KW-0812">Transmembrane</keyword>
<feature type="region of interest" description="Disordered" evidence="12">
    <location>
        <begin position="479"/>
        <end position="506"/>
    </location>
</feature>
<dbReference type="PROSITE" id="PS51257">
    <property type="entry name" value="PROKAR_LIPOPROTEIN"/>
    <property type="match status" value="1"/>
</dbReference>
<comment type="similarity">
    <text evidence="2 10">Belongs to the outer membrane factor (OMF) (TC 1.B.17) family.</text>
</comment>
<evidence type="ECO:0000256" key="9">
    <source>
        <dbReference type="ARBA" id="ARBA00037313"/>
    </source>
</evidence>
<evidence type="ECO:0000256" key="7">
    <source>
        <dbReference type="ARBA" id="ARBA00023139"/>
    </source>
</evidence>
<name>A0A0S2DJN0_LYSEN</name>
<evidence type="ECO:0000256" key="6">
    <source>
        <dbReference type="ARBA" id="ARBA00023136"/>
    </source>
</evidence>
<evidence type="ECO:0000256" key="10">
    <source>
        <dbReference type="RuleBase" id="RU362097"/>
    </source>
</evidence>
<dbReference type="Gene3D" id="1.20.1600.10">
    <property type="entry name" value="Outer membrane efflux proteins (OEP)"/>
    <property type="match status" value="1"/>
</dbReference>
<keyword evidence="5" id="KW-0732">Signal</keyword>
<reference evidence="13 14" key="1">
    <citation type="submission" date="2015-11" db="EMBL/GenBank/DDBJ databases">
        <title>Genome sequences of Lysobacter enzymogenes strain C3 and Lysobacter antibioticus ATCC 29479.</title>
        <authorList>
            <person name="Kobayashi D.Y."/>
        </authorList>
    </citation>
    <scope>NUCLEOTIDE SEQUENCE [LARGE SCALE GENOMIC DNA]</scope>
    <source>
        <strain evidence="13 14">C3</strain>
    </source>
</reference>
<keyword evidence="8 10" id="KW-0449">Lipoprotein</keyword>
<comment type="subcellular location">
    <subcellularLocation>
        <location evidence="10">Cell outer membrane</location>
        <topology evidence="10">Lipid-anchor</topology>
    </subcellularLocation>
    <subcellularLocation>
        <location evidence="1">Membrane</location>
    </subcellularLocation>
</comment>
<keyword evidence="11" id="KW-0175">Coiled coil</keyword>
<organism evidence="13 14">
    <name type="scientific">Lysobacter enzymogenes</name>
    <dbReference type="NCBI Taxonomy" id="69"/>
    <lineage>
        <taxon>Bacteria</taxon>
        <taxon>Pseudomonadati</taxon>
        <taxon>Pseudomonadota</taxon>
        <taxon>Gammaproteobacteria</taxon>
        <taxon>Lysobacterales</taxon>
        <taxon>Lysobacteraceae</taxon>
        <taxon>Lysobacter</taxon>
    </lineage>
</organism>
<dbReference type="InterPro" id="IPR010131">
    <property type="entry name" value="MdtP/NodT-like"/>
</dbReference>
<sequence>MSVHDTRPRRGLLYVLAPLAAALILAGCASTRGLQPSGRALDADSLEAKRSLAVADLSAAQFPQRDWWTAFGDAQLNGLIDEALAGSPSLDAADARVRQAVAQAGLADAARKPTLGGSAQYSGAHLPETLAPDPIGGKYLGADVLMLSFKYSPDLWGGKRARWQAALGQSRAAEVEAQAARLTLSSNIARSYVSLAQAFEAQDVAKAEKQRSDKLLGLGQQRVKAGLDNQLQIRNAQSASASADQQIQAAQQQIDAARNALAALLGKGPDRGLSIARPTLLAGNAAGVPDVLPSELLGHRPDVVAARWRVEASSHGIKAAKADFYPTVNLSAIVGLATAHLSDLFTSQARLYQGGPAISMPIFDGGRLRNELAGSDADYDLAVANYNQSLIGALREVADAVQSSRSLDGQLASAQQARDAAQQAWQIATSRYRAGMGTQIDVLTAQRPLLQLDQQLATLRAQRLAARIDLDRALGGGLQLSPPDPVAATVPDASSDNNAIAKAPTP</sequence>
<dbReference type="AlphaFoldDB" id="A0A0S2DJN0"/>
<feature type="coiled-coil region" evidence="11">
    <location>
        <begin position="233"/>
        <end position="267"/>
    </location>
</feature>
<accession>A0A0S2DJN0</accession>
<gene>
    <name evidence="13" type="ORF">GLE_3263</name>
</gene>
<dbReference type="OrthoDB" id="9770517at2"/>
<dbReference type="GO" id="GO:0009279">
    <property type="term" value="C:cell outer membrane"/>
    <property type="evidence" value="ECO:0007669"/>
    <property type="project" value="UniProtKB-SubCell"/>
</dbReference>
<protein>
    <submittedName>
        <fullName evidence="13">Metal ion efflux RND protein family</fullName>
    </submittedName>
</protein>
<dbReference type="PANTHER" id="PTHR30203">
    <property type="entry name" value="OUTER MEMBRANE CATION EFFLUX PROTEIN"/>
    <property type="match status" value="1"/>
</dbReference>
<dbReference type="SUPFAM" id="SSF56954">
    <property type="entry name" value="Outer membrane efflux proteins (OEP)"/>
    <property type="match status" value="1"/>
</dbReference>
<dbReference type="NCBIfam" id="TIGR01845">
    <property type="entry name" value="outer_NodT"/>
    <property type="match status" value="1"/>
</dbReference>
<dbReference type="InterPro" id="IPR003423">
    <property type="entry name" value="OMP_efflux"/>
</dbReference>
<proteinExistence type="inferred from homology"/>
<dbReference type="Proteomes" id="UP000061569">
    <property type="component" value="Chromosome"/>
</dbReference>
<dbReference type="EMBL" id="CP013140">
    <property type="protein sequence ID" value="ALN58609.1"/>
    <property type="molecule type" value="Genomic_DNA"/>
</dbReference>
<dbReference type="KEGG" id="lez:GLE_3263"/>
<dbReference type="PATRIC" id="fig|69.6.peg.3216"/>
<dbReference type="STRING" id="69.GLE_3263"/>
<dbReference type="Gene3D" id="2.20.200.10">
    <property type="entry name" value="Outer membrane efflux proteins (OEP)"/>
    <property type="match status" value="1"/>
</dbReference>
<evidence type="ECO:0000256" key="11">
    <source>
        <dbReference type="SAM" id="Coils"/>
    </source>
</evidence>
<evidence type="ECO:0000313" key="14">
    <source>
        <dbReference type="Proteomes" id="UP000061569"/>
    </source>
</evidence>
<evidence type="ECO:0000313" key="13">
    <source>
        <dbReference type="EMBL" id="ALN58609.1"/>
    </source>
</evidence>
<keyword evidence="7 10" id="KW-0564">Palmitate</keyword>
<dbReference type="PANTHER" id="PTHR30203:SF20">
    <property type="entry name" value="MULTIDRUG RESISTANCE OUTER MEMBRANE PROTEIN MDTP-RELATED"/>
    <property type="match status" value="1"/>
</dbReference>
<dbReference type="Pfam" id="PF02321">
    <property type="entry name" value="OEP"/>
    <property type="match status" value="2"/>
</dbReference>
<evidence type="ECO:0000256" key="5">
    <source>
        <dbReference type="ARBA" id="ARBA00022729"/>
    </source>
</evidence>
<evidence type="ECO:0000256" key="2">
    <source>
        <dbReference type="ARBA" id="ARBA00007613"/>
    </source>
</evidence>
<comment type="function">
    <text evidence="9">Could be involved in resistance to puromycin, acriflavine and tetraphenylarsonium chloride.</text>
</comment>
<dbReference type="GO" id="GO:0015562">
    <property type="term" value="F:efflux transmembrane transporter activity"/>
    <property type="evidence" value="ECO:0007669"/>
    <property type="project" value="InterPro"/>
</dbReference>
<keyword evidence="6 10" id="KW-0472">Membrane</keyword>